<gene>
    <name evidence="2" type="primary">061L</name>
    <name evidence="2" type="ORF">IIV22A_061L</name>
</gene>
<dbReference type="Proteomes" id="UP000141616">
    <property type="component" value="Segment"/>
</dbReference>
<reference evidence="2 3" key="1">
    <citation type="submission" date="2013-03" db="EMBL/GenBank/DDBJ databases">
        <title>Genomic and evolutionary features of invertebrate iridoviruse.</title>
        <authorList>
            <person name="Piegu B."/>
            <person name="Guizard S."/>
            <person name="Bideshi D."/>
            <person name="Spears T."/>
            <person name="Federici B."/>
            <person name="Bigot Y."/>
        </authorList>
    </citation>
    <scope>NUCLEOTIDE SEQUENCE [LARGE SCALE GENOMIC DNA]</scope>
    <source>
        <strain evidence="2">IIV22Aberystwyth</strain>
    </source>
</reference>
<evidence type="ECO:0000313" key="2">
    <source>
        <dbReference type="EMBL" id="CCV01905.1"/>
    </source>
</evidence>
<dbReference type="EMBL" id="HF920634">
    <property type="protein sequence ID" value="CCV01905.1"/>
    <property type="molecule type" value="Genomic_DNA"/>
</dbReference>
<organism evidence="2 3">
    <name type="scientific">Invertebrate iridescent virus 22</name>
    <dbReference type="NCBI Taxonomy" id="345198"/>
    <lineage>
        <taxon>Viruses</taxon>
        <taxon>Varidnaviria</taxon>
        <taxon>Bamfordvirae</taxon>
        <taxon>Nucleocytoviricota</taxon>
        <taxon>Megaviricetes</taxon>
        <taxon>Pimascovirales</taxon>
        <taxon>Pimascovirales incertae sedis</taxon>
        <taxon>Iridoviridae</taxon>
        <taxon>Betairidovirinae</taxon>
        <taxon>Chloriridovirus</taxon>
        <taxon>Chloriridovirus simulium1</taxon>
    </lineage>
</organism>
<proteinExistence type="predicted"/>
<evidence type="ECO:0000313" key="3">
    <source>
        <dbReference type="Proteomes" id="UP000141616"/>
    </source>
</evidence>
<evidence type="ECO:0000256" key="1">
    <source>
        <dbReference type="SAM" id="Coils"/>
    </source>
</evidence>
<name>W8W2B3_9VIRU</name>
<keyword evidence="1" id="KW-0175">Coiled coil</keyword>
<dbReference type="GeneID" id="18501611"/>
<dbReference type="RefSeq" id="YP_009010822.1">
    <property type="nucleotide sequence ID" value="NC_023615.1"/>
</dbReference>
<sequence>MLVEHDNGLSDLKNKFNQLEEIVKHLGENDAERIKDTKTWVPQLVSNTQDISDLKIKFNNFIAPSPLIKETKFSLNSKGNFHHEIKKTFFFEPGLFLPDKIFISSLYLTVNIKNQAKHPRKFELIIIPDGTPTPIHQFEKDALEEFIMEEFNPPLEIPAKTKIMLTCDKKVEGMAVFTLKY</sequence>
<feature type="coiled-coil region" evidence="1">
    <location>
        <begin position="2"/>
        <end position="29"/>
    </location>
</feature>
<accession>W8W2B3</accession>
<protein>
    <submittedName>
        <fullName evidence="2">Uncharacterized protein</fullName>
    </submittedName>
</protein>
<dbReference type="KEGG" id="vg:18501611"/>